<dbReference type="InterPro" id="IPR050266">
    <property type="entry name" value="AB_hydrolase_sf"/>
</dbReference>
<dbReference type="AlphaFoldDB" id="A0A4R5U9C7"/>
<dbReference type="PANTHER" id="PTHR43798">
    <property type="entry name" value="MONOACYLGLYCEROL LIPASE"/>
    <property type="match status" value="1"/>
</dbReference>
<accession>A0A4R5U9C7</accession>
<dbReference type="RefSeq" id="WP_133317917.1">
    <property type="nucleotide sequence ID" value="NZ_SMTL01000007.1"/>
</dbReference>
<evidence type="ECO:0000259" key="1">
    <source>
        <dbReference type="Pfam" id="PF00561"/>
    </source>
</evidence>
<dbReference type="EMBL" id="SMTL01000007">
    <property type="protein sequence ID" value="TDK31201.1"/>
    <property type="molecule type" value="Genomic_DNA"/>
</dbReference>
<comment type="caution">
    <text evidence="2">The sequence shown here is derived from an EMBL/GenBank/DDBJ whole genome shotgun (WGS) entry which is preliminary data.</text>
</comment>
<gene>
    <name evidence="2" type="ORF">E2F50_19800</name>
</gene>
<dbReference type="GO" id="GO:0047372">
    <property type="term" value="F:monoacylglycerol lipase activity"/>
    <property type="evidence" value="ECO:0007669"/>
    <property type="project" value="TreeGrafter"/>
</dbReference>
<keyword evidence="3" id="KW-1185">Reference proteome</keyword>
<dbReference type="GO" id="GO:0046464">
    <property type="term" value="P:acylglycerol catabolic process"/>
    <property type="evidence" value="ECO:0007669"/>
    <property type="project" value="TreeGrafter"/>
</dbReference>
<evidence type="ECO:0000313" key="3">
    <source>
        <dbReference type="Proteomes" id="UP000295238"/>
    </source>
</evidence>
<dbReference type="Gene3D" id="3.40.50.1820">
    <property type="entry name" value="alpha/beta hydrolase"/>
    <property type="match status" value="1"/>
</dbReference>
<dbReference type="SUPFAM" id="SSF53474">
    <property type="entry name" value="alpha/beta-Hydrolases"/>
    <property type="match status" value="1"/>
</dbReference>
<dbReference type="InterPro" id="IPR000073">
    <property type="entry name" value="AB_hydrolase_1"/>
</dbReference>
<dbReference type="Pfam" id="PF00561">
    <property type="entry name" value="Abhydrolase_1"/>
    <property type="match status" value="1"/>
</dbReference>
<dbReference type="GO" id="GO:0016020">
    <property type="term" value="C:membrane"/>
    <property type="evidence" value="ECO:0007669"/>
    <property type="project" value="TreeGrafter"/>
</dbReference>
<name>A0A4R5U9C7_9HYPH</name>
<dbReference type="Proteomes" id="UP000295238">
    <property type="component" value="Unassembled WGS sequence"/>
</dbReference>
<protein>
    <submittedName>
        <fullName evidence="2">Alpha/beta hydrolase</fullName>
    </submittedName>
</protein>
<sequence>MASVLPNIGDVSYLEIDGVNVRLATGGRAGGIPAVLSSPWPQSIYAFRGILSEISSSAPYVAIDLPGFGMSQGRPDLMSPTGMARFIVRAAWKLGIKRMHGIGPDVGALAMLSAAADCPDLFESLVVGSGATSVELAAGGLTDLISSQPGAFAEAEGGDLAVGFVTQSAANPTPPAVMEDYWLSSSASRFDQAANYVRSYPEELPILKEQLHRIETPVLVLAGSNDPLVPPANGQFLVDRIKRSRQVLLDGGHLIWEDAAAQYGETVKDWIDGAYMQFDQRARDSK</sequence>
<keyword evidence="2" id="KW-0378">Hydrolase</keyword>
<feature type="domain" description="AB hydrolase-1" evidence="1">
    <location>
        <begin position="40"/>
        <end position="258"/>
    </location>
</feature>
<dbReference type="PANTHER" id="PTHR43798:SF33">
    <property type="entry name" value="HYDROLASE, PUTATIVE (AFU_ORTHOLOGUE AFUA_2G14860)-RELATED"/>
    <property type="match status" value="1"/>
</dbReference>
<dbReference type="InterPro" id="IPR029058">
    <property type="entry name" value="AB_hydrolase_fold"/>
</dbReference>
<proteinExistence type="predicted"/>
<dbReference type="OrthoDB" id="7267294at2"/>
<organism evidence="2 3">
    <name type="scientific">Rhizobium deserti</name>
    <dbReference type="NCBI Taxonomy" id="2547961"/>
    <lineage>
        <taxon>Bacteria</taxon>
        <taxon>Pseudomonadati</taxon>
        <taxon>Pseudomonadota</taxon>
        <taxon>Alphaproteobacteria</taxon>
        <taxon>Hyphomicrobiales</taxon>
        <taxon>Rhizobiaceae</taxon>
        <taxon>Rhizobium/Agrobacterium group</taxon>
        <taxon>Rhizobium</taxon>
    </lineage>
</organism>
<reference evidence="2 3" key="1">
    <citation type="submission" date="2019-03" db="EMBL/GenBank/DDBJ databases">
        <title>Rhizobium sp. nov., an bacterium isolated from biocrust in Mu Us Desert.</title>
        <authorList>
            <person name="Lixiong L."/>
        </authorList>
    </citation>
    <scope>NUCLEOTIDE SEQUENCE [LARGE SCALE GENOMIC DNA]</scope>
    <source>
        <strain evidence="2 3">SPY-1</strain>
    </source>
</reference>
<evidence type="ECO:0000313" key="2">
    <source>
        <dbReference type="EMBL" id="TDK31201.1"/>
    </source>
</evidence>